<evidence type="ECO:0000313" key="1">
    <source>
        <dbReference type="EMBL" id="CDO69219.1"/>
    </source>
</evidence>
<accession>A0A060SAA2</accession>
<keyword evidence="2" id="KW-1185">Reference proteome</keyword>
<dbReference type="Proteomes" id="UP000029665">
    <property type="component" value="Unassembled WGS sequence"/>
</dbReference>
<dbReference type="OrthoDB" id="2758279at2759"/>
<dbReference type="AlphaFoldDB" id="A0A060SAA2"/>
<proteinExistence type="predicted"/>
<evidence type="ECO:0000313" key="2">
    <source>
        <dbReference type="Proteomes" id="UP000029665"/>
    </source>
</evidence>
<name>A0A060SAA2_PYCCI</name>
<comment type="caution">
    <text evidence="1">The sequence shown here is derived from an EMBL/GenBank/DDBJ whole genome shotgun (WGS) entry which is preliminary data.</text>
</comment>
<dbReference type="EMBL" id="CCBP010000034">
    <property type="protein sequence ID" value="CDO69219.1"/>
    <property type="molecule type" value="Genomic_DNA"/>
</dbReference>
<gene>
    <name evidence="1" type="ORF">BN946_scf185042.g121</name>
</gene>
<sequence>MTEKSRLYLDVDEFDVLGSPGEPMWGSPVDIGQDANIREWMEGLRQDGGGGNVLKLRKERMAARTAQQQLQAEAHHHQVTMDSAELKRLHANMMKYFRPPDDIFERLMQLSGAVRDSGAIHLRQHMHIPHLRTGKQGYTFHGL</sequence>
<dbReference type="HOGENOM" id="CLU_1807196_0_0_1"/>
<organism evidence="1 2">
    <name type="scientific">Pycnoporus cinnabarinus</name>
    <name type="common">Cinnabar-red polypore</name>
    <name type="synonym">Trametes cinnabarina</name>
    <dbReference type="NCBI Taxonomy" id="5643"/>
    <lineage>
        <taxon>Eukaryota</taxon>
        <taxon>Fungi</taxon>
        <taxon>Dikarya</taxon>
        <taxon>Basidiomycota</taxon>
        <taxon>Agaricomycotina</taxon>
        <taxon>Agaricomycetes</taxon>
        <taxon>Polyporales</taxon>
        <taxon>Polyporaceae</taxon>
        <taxon>Trametes</taxon>
    </lineage>
</organism>
<reference evidence="1" key="1">
    <citation type="submission" date="2014-01" db="EMBL/GenBank/DDBJ databases">
        <title>The genome of the white-rot fungus Pycnoporus cinnabarinus: a basidiomycete model with a versatile arsenal for lignocellulosic biomass breakdown.</title>
        <authorList>
            <person name="Levasseur A."/>
            <person name="Lomascolo A."/>
            <person name="Ruiz-Duenas F.J."/>
            <person name="Uzan E."/>
            <person name="Piumi F."/>
            <person name="Kues U."/>
            <person name="Ram A.F.J."/>
            <person name="Murat C."/>
            <person name="Haon M."/>
            <person name="Benoit I."/>
            <person name="Arfi Y."/>
            <person name="Chevret D."/>
            <person name="Drula E."/>
            <person name="Kwon M.J."/>
            <person name="Gouret P."/>
            <person name="Lesage-Meessen L."/>
            <person name="Lombard V."/>
            <person name="Mariette J."/>
            <person name="Noirot C."/>
            <person name="Park J."/>
            <person name="Patyshakuliyeva A."/>
            <person name="Wieneger R.A.B."/>
            <person name="Wosten H.A.B."/>
            <person name="Martin F."/>
            <person name="Coutinho P.M."/>
            <person name="de Vries R."/>
            <person name="Martinez A.T."/>
            <person name="Klopp C."/>
            <person name="Pontarotti P."/>
            <person name="Henrissat B."/>
            <person name="Record E."/>
        </authorList>
    </citation>
    <scope>NUCLEOTIDE SEQUENCE [LARGE SCALE GENOMIC DNA]</scope>
    <source>
        <strain evidence="1">BRFM137</strain>
    </source>
</reference>
<protein>
    <submittedName>
        <fullName evidence="1">Uncharacterized protein</fullName>
    </submittedName>
</protein>